<gene>
    <name evidence="2" type="ORF">M408DRAFT_334283</name>
    <name evidence="1" type="ORF">M408DRAFT_334286</name>
</gene>
<reference evidence="2 3" key="1">
    <citation type="submission" date="2014-04" db="EMBL/GenBank/DDBJ databases">
        <authorList>
            <consortium name="DOE Joint Genome Institute"/>
            <person name="Kuo A."/>
            <person name="Zuccaro A."/>
            <person name="Kohler A."/>
            <person name="Nagy L.G."/>
            <person name="Floudas D."/>
            <person name="Copeland A."/>
            <person name="Barry K.W."/>
            <person name="Cichocki N."/>
            <person name="Veneault-Fourrey C."/>
            <person name="LaButti K."/>
            <person name="Lindquist E.A."/>
            <person name="Lipzen A."/>
            <person name="Lundell T."/>
            <person name="Morin E."/>
            <person name="Murat C."/>
            <person name="Sun H."/>
            <person name="Tunlid A."/>
            <person name="Henrissat B."/>
            <person name="Grigoriev I.V."/>
            <person name="Hibbett D.S."/>
            <person name="Martin F."/>
            <person name="Nordberg H.P."/>
            <person name="Cantor M.N."/>
            <person name="Hua S.X."/>
        </authorList>
    </citation>
    <scope>NUCLEOTIDE SEQUENCE [LARGE SCALE GENOMIC DNA]</scope>
    <source>
        <strain evidence="2 3">MAFF 305830</strain>
    </source>
</reference>
<accession>A0A0C3AKD2</accession>
<organism evidence="2 3">
    <name type="scientific">Serendipita vermifera MAFF 305830</name>
    <dbReference type="NCBI Taxonomy" id="933852"/>
    <lineage>
        <taxon>Eukaryota</taxon>
        <taxon>Fungi</taxon>
        <taxon>Dikarya</taxon>
        <taxon>Basidiomycota</taxon>
        <taxon>Agaricomycotina</taxon>
        <taxon>Agaricomycetes</taxon>
        <taxon>Sebacinales</taxon>
        <taxon>Serendipitaceae</taxon>
        <taxon>Serendipita</taxon>
    </lineage>
</organism>
<evidence type="ECO:0000313" key="2">
    <source>
        <dbReference type="EMBL" id="KIM19751.1"/>
    </source>
</evidence>
<name>A0A0C3AKD2_SERVB</name>
<dbReference type="HOGENOM" id="CLU_1846330_0_0_1"/>
<dbReference type="AlphaFoldDB" id="A0A0C3AKD2"/>
<sequence>MVMQDQAVASLIEHTTNHKLMDNCTSLRHRINPHTVFKTVASDNKRLERMVLKHLADHLILYRDDQKRYRLVATQTPKMLRWPTSSIWRINVMPHSQYPYQCCPLFSIRSVSRRHHSCPFRVRVGLTCIPRQSTARNYR</sequence>
<evidence type="ECO:0000313" key="3">
    <source>
        <dbReference type="Proteomes" id="UP000054097"/>
    </source>
</evidence>
<dbReference type="EMBL" id="KN824557">
    <property type="protein sequence ID" value="KIM19745.1"/>
    <property type="molecule type" value="Genomic_DNA"/>
</dbReference>
<dbReference type="EMBL" id="KN824556">
    <property type="protein sequence ID" value="KIM19751.1"/>
    <property type="molecule type" value="Genomic_DNA"/>
</dbReference>
<protein>
    <submittedName>
        <fullName evidence="2">Uncharacterized protein</fullName>
    </submittedName>
</protein>
<proteinExistence type="predicted"/>
<evidence type="ECO:0000313" key="1">
    <source>
        <dbReference type="EMBL" id="KIM19745.1"/>
    </source>
</evidence>
<reference evidence="2" key="3">
    <citation type="submission" date="2015-02" db="EMBL/GenBank/DDBJ databases">
        <title>Evolutionary Origins and Diversification of the Mycorrhizal Mutualists.</title>
        <authorList>
            <consortium name="DOE Joint Genome Institute"/>
            <consortium name="Mycorrhizal Genomics Consortium"/>
            <person name="Kohler A."/>
            <person name="Kuo A."/>
            <person name="Nagy L.G."/>
            <person name="Floudas D."/>
            <person name="Copeland A."/>
            <person name="Barry K.W."/>
            <person name="Cichocki N."/>
            <person name="Veneault-Fourrey C."/>
            <person name="LaButti K."/>
            <person name="Lindquist E.A."/>
            <person name="Lipzen A."/>
            <person name="Lundell T."/>
            <person name="Morin E."/>
            <person name="Murat C."/>
            <person name="Riley R."/>
            <person name="Ohm R."/>
            <person name="Sun H."/>
            <person name="Tunlid A."/>
            <person name="Henrissat B."/>
            <person name="Grigoriev I.V."/>
            <person name="Hibbett D.S."/>
            <person name="Martin F."/>
        </authorList>
    </citation>
    <scope>NUCLEOTIDE SEQUENCE</scope>
    <source>
        <strain evidence="2 3">MAFF 305830</strain>
    </source>
</reference>
<reference evidence="3" key="2">
    <citation type="submission" date="2015-01" db="EMBL/GenBank/DDBJ databases">
        <title>Evolutionary Origins and Diversification of the Mycorrhizal Mutualists.</title>
        <authorList>
            <consortium name="DOE Joint Genome Institute"/>
            <consortium name="Mycorrhizal Genomics Consortium"/>
            <person name="Kohler A."/>
            <person name="Kuo A."/>
            <person name="Nagy L.G."/>
            <person name="Floudas D."/>
            <person name="Copeland A."/>
            <person name="Barry K.W."/>
            <person name="Cichocki N."/>
            <person name="Veneault-Fourrey C."/>
            <person name="LaButti K."/>
            <person name="Lindquist E.A."/>
            <person name="Lipzen A."/>
            <person name="Lundell T."/>
            <person name="Morin E."/>
            <person name="Murat C."/>
            <person name="Riley R."/>
            <person name="Ohm R."/>
            <person name="Sun H."/>
            <person name="Tunlid A."/>
            <person name="Henrissat B."/>
            <person name="Grigoriev I.V."/>
            <person name="Hibbett D.S."/>
            <person name="Martin F."/>
        </authorList>
    </citation>
    <scope>NUCLEOTIDE SEQUENCE [LARGE SCALE GENOMIC DNA]</scope>
    <source>
        <strain evidence="1 3">MAFF 305830</strain>
    </source>
</reference>
<dbReference type="Proteomes" id="UP000054097">
    <property type="component" value="Unassembled WGS sequence"/>
</dbReference>
<keyword evidence="3" id="KW-1185">Reference proteome</keyword>